<dbReference type="KEGG" id="ske:Sked_03570"/>
<evidence type="ECO:0000256" key="1">
    <source>
        <dbReference type="SAM" id="Phobius"/>
    </source>
</evidence>
<reference evidence="2 3" key="1">
    <citation type="journal article" date="2009" name="Stand. Genomic Sci.">
        <title>Complete genome sequence of Sanguibacter keddieii type strain (ST-74).</title>
        <authorList>
            <person name="Ivanova N."/>
            <person name="Sikorski J."/>
            <person name="Sims D."/>
            <person name="Brettin T."/>
            <person name="Detter J.C."/>
            <person name="Han C."/>
            <person name="Lapidus A."/>
            <person name="Copeland A."/>
            <person name="Glavina Del Rio T."/>
            <person name="Nolan M."/>
            <person name="Chen F."/>
            <person name="Lucas S."/>
            <person name="Tice H."/>
            <person name="Cheng J.F."/>
            <person name="Bruce D."/>
            <person name="Goodwin L."/>
            <person name="Pitluck S."/>
            <person name="Pati A."/>
            <person name="Mavromatis K."/>
            <person name="Chen A."/>
            <person name="Palaniappan K."/>
            <person name="D'haeseleer P."/>
            <person name="Chain P."/>
            <person name="Bristow J."/>
            <person name="Eisen J.A."/>
            <person name="Markowitz V."/>
            <person name="Hugenholtz P."/>
            <person name="Goker M."/>
            <person name="Pukall R."/>
            <person name="Klenk H.P."/>
            <person name="Kyrpides N.C."/>
        </authorList>
    </citation>
    <scope>NUCLEOTIDE SEQUENCE [LARGE SCALE GENOMIC DNA]</scope>
    <source>
        <strain evidence="3">ATCC 51767 / DSM 10542 / NCFB 3025 / ST-74</strain>
    </source>
</reference>
<keyword evidence="1" id="KW-0472">Membrane</keyword>
<feature type="transmembrane region" description="Helical" evidence="1">
    <location>
        <begin position="48"/>
        <end position="69"/>
    </location>
</feature>
<name>D1BJR8_SANKS</name>
<organism evidence="2 3">
    <name type="scientific">Sanguibacter keddieii (strain ATCC 51767 / DSM 10542 / NCFB 3025 / ST-74)</name>
    <dbReference type="NCBI Taxonomy" id="446469"/>
    <lineage>
        <taxon>Bacteria</taxon>
        <taxon>Bacillati</taxon>
        <taxon>Actinomycetota</taxon>
        <taxon>Actinomycetes</taxon>
        <taxon>Micrococcales</taxon>
        <taxon>Sanguibacteraceae</taxon>
        <taxon>Sanguibacter</taxon>
    </lineage>
</organism>
<keyword evidence="1" id="KW-1133">Transmembrane helix</keyword>
<dbReference type="AlphaFoldDB" id="D1BJR8"/>
<sequence>MITTSVALSILPLGLLLPPLLALVDASWAADTRSCIALRTAASCGRSYPQLALGLVVLVGWLALLAHGIRSLSRRSREPQHVLSLDARGIVAPLSPPRKPLTSAEIPWDSVLAVRPTDDRRALEVEIRPGTGAWLVSGLQPSKNERVDSGTVRIRSGDSRTDSAVLEHFSVRAARGALAHATSAEDAERVARRAREVG</sequence>
<evidence type="ECO:0000313" key="2">
    <source>
        <dbReference type="EMBL" id="ACZ20324.1"/>
    </source>
</evidence>
<gene>
    <name evidence="2" type="ordered locus">Sked_03570</name>
</gene>
<evidence type="ECO:0000313" key="3">
    <source>
        <dbReference type="Proteomes" id="UP000000322"/>
    </source>
</evidence>
<keyword evidence="1" id="KW-0812">Transmembrane</keyword>
<dbReference type="EMBL" id="CP001819">
    <property type="protein sequence ID" value="ACZ20324.1"/>
    <property type="molecule type" value="Genomic_DNA"/>
</dbReference>
<keyword evidence="3" id="KW-1185">Reference proteome</keyword>
<dbReference type="STRING" id="446469.Sked_03570"/>
<dbReference type="HOGENOM" id="CLU_1377295_0_0_11"/>
<dbReference type="Proteomes" id="UP000000322">
    <property type="component" value="Chromosome"/>
</dbReference>
<proteinExistence type="predicted"/>
<accession>D1BJR8</accession>
<protein>
    <submittedName>
        <fullName evidence="2">Uncharacterized protein</fullName>
    </submittedName>
</protein>